<evidence type="ECO:0000256" key="1">
    <source>
        <dbReference type="SAM" id="MobiDB-lite"/>
    </source>
</evidence>
<dbReference type="EMBL" id="CP012040">
    <property type="protein sequence ID" value="AKP53524.1"/>
    <property type="molecule type" value="Genomic_DNA"/>
</dbReference>
<sequence>MVALTSLSYAQGQRGQRPEPPSVEEMIKMATKELSLSKEQVSEWEVIHEKYADALKDRSSAQETRKKMEEELEATLTENQLEKYIENRKKGGNRPQRGPRQ</sequence>
<reference evidence="2 3" key="1">
    <citation type="submission" date="2015-07" db="EMBL/GenBank/DDBJ databases">
        <authorList>
            <person name="Kim K.M."/>
        </authorList>
    </citation>
    <scope>NUCLEOTIDE SEQUENCE [LARGE SCALE GENOMIC DNA]</scope>
    <source>
        <strain evidence="2 3">KCTC 12363</strain>
    </source>
</reference>
<gene>
    <name evidence="2" type="ORF">CA2015_4172</name>
</gene>
<dbReference type="Proteomes" id="UP000036520">
    <property type="component" value="Chromosome"/>
</dbReference>
<accession>A0A0H4PH81</accession>
<evidence type="ECO:0000313" key="3">
    <source>
        <dbReference type="Proteomes" id="UP000036520"/>
    </source>
</evidence>
<name>A0A0H4PH81_9BACT</name>
<feature type="compositionally biased region" description="Basic and acidic residues" evidence="1">
    <location>
        <begin position="80"/>
        <end position="89"/>
    </location>
</feature>
<feature type="compositionally biased region" description="Basic and acidic residues" evidence="1">
    <location>
        <begin position="58"/>
        <end position="69"/>
    </location>
</feature>
<organism evidence="2 3">
    <name type="scientific">Cyclobacterium amurskyense</name>
    <dbReference type="NCBI Taxonomy" id="320787"/>
    <lineage>
        <taxon>Bacteria</taxon>
        <taxon>Pseudomonadati</taxon>
        <taxon>Bacteroidota</taxon>
        <taxon>Cytophagia</taxon>
        <taxon>Cytophagales</taxon>
        <taxon>Cyclobacteriaceae</taxon>
        <taxon>Cyclobacterium</taxon>
    </lineage>
</organism>
<keyword evidence="3" id="KW-1185">Reference proteome</keyword>
<dbReference type="KEGG" id="camu:CA2015_4172"/>
<feature type="region of interest" description="Disordered" evidence="1">
    <location>
        <begin position="1"/>
        <end position="22"/>
    </location>
</feature>
<proteinExistence type="predicted"/>
<feature type="compositionally biased region" description="Polar residues" evidence="1">
    <location>
        <begin position="1"/>
        <end position="14"/>
    </location>
</feature>
<feature type="region of interest" description="Disordered" evidence="1">
    <location>
        <begin position="58"/>
        <end position="101"/>
    </location>
</feature>
<dbReference type="AlphaFoldDB" id="A0A0H4PH81"/>
<protein>
    <submittedName>
        <fullName evidence="2">Uncharacterized protein</fullName>
    </submittedName>
</protein>
<evidence type="ECO:0000313" key="2">
    <source>
        <dbReference type="EMBL" id="AKP53524.1"/>
    </source>
</evidence>